<dbReference type="Pfam" id="PF07719">
    <property type="entry name" value="TPR_2"/>
    <property type="match status" value="1"/>
</dbReference>
<feature type="region of interest" description="Disordered" evidence="4">
    <location>
        <begin position="460"/>
        <end position="491"/>
    </location>
</feature>
<dbReference type="GO" id="GO:0006401">
    <property type="term" value="P:RNA catabolic process"/>
    <property type="evidence" value="ECO:0007669"/>
    <property type="project" value="InterPro"/>
</dbReference>
<organism evidence="5 6">
    <name type="scientific">Raphidocelis subcapitata</name>
    <dbReference type="NCBI Taxonomy" id="307507"/>
    <lineage>
        <taxon>Eukaryota</taxon>
        <taxon>Viridiplantae</taxon>
        <taxon>Chlorophyta</taxon>
        <taxon>core chlorophytes</taxon>
        <taxon>Chlorophyceae</taxon>
        <taxon>CS clade</taxon>
        <taxon>Sphaeropleales</taxon>
        <taxon>Selenastraceae</taxon>
        <taxon>Raphidocelis</taxon>
    </lineage>
</organism>
<sequence length="2247" mass="223482">MSAKRALRAAREHLAAQQYREAIAECKAALQQDAACFDAYVYIGKAAFLLGDHEQSEAAYQRALKVNDAAPPAWQGLAELYCGAQQWAKAADAYQALVDMAHRGEPAVAGKLPALTRRLAEAHVNCGQLEEAEAVLSELLRAHPSRSSRMLAAAWASAAAAGAGVAQSRGSSAAVTPTAPGAAAAAAAAASALAAAAAGPAAAATAAAAAAVAAASDAAPLDPSERLSLLTMLADIQLREDEAALDARVASKIAARLSEAAGDASKVNEAYERAQALAEAADEGLELECDHASGTLKEIVVATAPTAAYSKYHDAYLHRLRRAVQVAPPGSLARHQRRVAVLELCRAAMEGVCPADACAEGRGCASAYPYETALRYLEIEEEVAGGASAPPSRAMSRTTSGIDLAAAAAAAGGGASTAASPRAGSASAAARSPLMTPPPASFSQPASFFGSLSLQQSTMAQLAGGAGGSPRVGPRGSVGAGDGAAAAASPQPRLAGAASAARLTELVSNPMARCDEPHHADLPPGASRDLAAAAAAQLPPPSLPLTPAASGSLLHFAGGGGGSAAVTPRAPSSLSRHASGEFGSLVHAGGGRGSFTGGGGGAAAVAPLLARDSEAIAQRLVHSFPWNKTGQAHAAMALRRREAYLPSGAATLRLQCGWAGPSTTDLACSRAALDAARHPAARKRRKAGLLKVLTRALAAGAPSTSAAIAAAEIALEEGDAEAALGAAKGGIKFVFQRSRAGNERARHAALMLNLLAAQAMARCGQLEDAHTVFSRLASRVSEGDVAFGSVGLPPTSIRQEAIRGLAHVALKRGDTASALQTYGELVSRAMVGRGTAEHWAFGEYGWLLFETGQAESGRLQIEMALDALARAAPVGAEAAAAEYRWKLGRIYWELGGQLRSDPEFARAQFLEAARDGEGTPWQARAFEWLGRWYAAVARDGARARKCFSRALALDPTLAGAGEGLCALLLGERAPGAEDGGAAASAPAAAEHDGSAADGAGAPASAPASAPAEAAAPQGPERDPQLARRVCEDALAREPLRAGWARARLARLQLEARECAAAAAGFQAAIRAAPRDAALWEGLGAAYQALGRHSSALKSYERALELEPGRLYSLAQAGALLYMAGRYAESAERYRAALSLQPAFPAAQLGLAETLLAAARLHARMGAAGAAADELREAAQAASACARGGRGANMVTAWKLLGDVLIQHAAVTPGGPPAAPAPGEGADAAGAAAAGAARALSTRLVAMRAARRAYLRAVHLEPSSGLLWGDLAGSCHQEATLLNLQPQTEGSSGQGAAAAAAAAAAARAERLARGALRLAPADAWLWRQLGAVSGDPAVSEYALSRALQLDPKDATSWVQLGRLYTRHGEVSLAQRCYEQARGVEPTAVAVWEAMAATSAGLAAPGAERDALDASEHAVGLGGGPESWVGFAAGALRAGRGAEGAVLACAAKSAAQAPLLVAAHNSYGLACEARGAWGDAAAAFRRALALVPAGGADGGAVGAGEPPHTLHLAPGAPGATAAAVPAARGALVAALQLNLARALVRGGRCAEALELYRPLEAAGALAGQPYARICLAFASRGAGEPRAAAASALGAALSEAAEAGPEALMHAVLASLQLAVGEGRLEEGFALLLQYGPELAAALPGGSGPARVTALWLSLLSAAAAAAPAAAGAAEEWEGTLRQWAAGTAGVDGAALEAGLLALRAARDAARGKRRAALRTVAAAVRAAPWLRPLRTRLAAAAMQASPRYAAAAARACPPPTAPETEAAARGDAPSAHAALAAAAAAAPVAAAGPEPPAFFVPGAAALGGAALAGPCIELSVPAAAAARGAGLASATAAAVASEAAAEARRLQALLRVAPGSAGLWALFATVSVQRAAATGDCCHHRAARAACTVAAARAARQLQHASSPAAAAELQCVRARMLAGESESHLHSRLPGCRDAARSSAHAAVEAAAAAQAAAAAAGAGAAAGDAGGPAAAAALAQRQSARVLAAEGRTADAEAAYRRAASLGDGCSQLELARLLSGAGRGDAAAALLGALRGDGDGGGGDDDGDAARPVVGAALEEALLLASLSDLAGARAAAAAALSSAEARSSGGRAAAAAAHAVTAEVALAQGRATLPEFAKNLLLEARHHAGAAAKLALALPGDRGLAAAGTAGALLAAAEVARGRPDRAVEHLTAALAALGEAGGRVPAGVWALAGDVLGDATAWGRAVHTDPAGCRAAWQRLREAAAAGARGGAGGGEGAAATAP</sequence>
<dbReference type="InterPro" id="IPR019734">
    <property type="entry name" value="TPR_rpt"/>
</dbReference>
<protein>
    <submittedName>
        <fullName evidence="5">Uncharacterized protein</fullName>
    </submittedName>
</protein>
<feature type="compositionally biased region" description="Low complexity" evidence="4">
    <location>
        <begin position="995"/>
        <end position="1018"/>
    </location>
</feature>
<feature type="repeat" description="TPR" evidence="3">
    <location>
        <begin position="1110"/>
        <end position="1143"/>
    </location>
</feature>
<keyword evidence="6" id="KW-1185">Reference proteome</keyword>
<gene>
    <name evidence="5" type="ORF">Rsub_07630</name>
</gene>
<dbReference type="PANTHER" id="PTHR15704:SF7">
    <property type="entry name" value="SUPERKILLER COMPLEX PROTEIN 3"/>
    <property type="match status" value="1"/>
</dbReference>
<feature type="repeat" description="TPR" evidence="3">
    <location>
        <begin position="37"/>
        <end position="70"/>
    </location>
</feature>
<dbReference type="Pfam" id="PF13181">
    <property type="entry name" value="TPR_8"/>
    <property type="match status" value="1"/>
</dbReference>
<proteinExistence type="predicted"/>
<feature type="region of interest" description="Disordered" evidence="4">
    <location>
        <begin position="978"/>
        <end position="1023"/>
    </location>
</feature>
<accession>A0A2V0PC47</accession>
<dbReference type="Gene3D" id="1.25.40.10">
    <property type="entry name" value="Tetratricopeptide repeat domain"/>
    <property type="match status" value="4"/>
</dbReference>
<comment type="caution">
    <text evidence="5">The sequence shown here is derived from an EMBL/GenBank/DDBJ whole genome shotgun (WGS) entry which is preliminary data.</text>
</comment>
<feature type="repeat" description="TPR" evidence="3">
    <location>
        <begin position="1353"/>
        <end position="1386"/>
    </location>
</feature>
<keyword evidence="1" id="KW-0677">Repeat</keyword>
<dbReference type="PROSITE" id="PS50005">
    <property type="entry name" value="TPR"/>
    <property type="match status" value="4"/>
</dbReference>
<evidence type="ECO:0000256" key="1">
    <source>
        <dbReference type="ARBA" id="ARBA00022737"/>
    </source>
</evidence>
<evidence type="ECO:0000313" key="6">
    <source>
        <dbReference type="Proteomes" id="UP000247498"/>
    </source>
</evidence>
<dbReference type="SUPFAM" id="SSF48452">
    <property type="entry name" value="TPR-like"/>
    <property type="match status" value="2"/>
</dbReference>
<dbReference type="STRING" id="307507.A0A2V0PC47"/>
<feature type="compositionally biased region" description="Gly residues" evidence="4">
    <location>
        <begin position="464"/>
        <end position="482"/>
    </location>
</feature>
<dbReference type="SMART" id="SM00028">
    <property type="entry name" value="TPR"/>
    <property type="match status" value="11"/>
</dbReference>
<evidence type="ECO:0000256" key="4">
    <source>
        <dbReference type="SAM" id="MobiDB-lite"/>
    </source>
</evidence>
<name>A0A2V0PC47_9CHLO</name>
<evidence type="ECO:0000256" key="2">
    <source>
        <dbReference type="ARBA" id="ARBA00022803"/>
    </source>
</evidence>
<dbReference type="OrthoDB" id="553053at2759"/>
<dbReference type="InterPro" id="IPR039226">
    <property type="entry name" value="Ski3/TTC37"/>
</dbReference>
<keyword evidence="2 3" id="KW-0802">TPR repeat</keyword>
<evidence type="ECO:0000313" key="5">
    <source>
        <dbReference type="EMBL" id="GBF94747.1"/>
    </source>
</evidence>
<dbReference type="Proteomes" id="UP000247498">
    <property type="component" value="Unassembled WGS sequence"/>
</dbReference>
<dbReference type="PANTHER" id="PTHR15704">
    <property type="entry name" value="SUPERKILLER 3 PROTEIN-RELATED"/>
    <property type="match status" value="1"/>
</dbReference>
<dbReference type="InterPro" id="IPR013105">
    <property type="entry name" value="TPR_2"/>
</dbReference>
<reference evidence="5 6" key="1">
    <citation type="journal article" date="2018" name="Sci. Rep.">
        <title>Raphidocelis subcapitata (=Pseudokirchneriella subcapitata) provides an insight into genome evolution and environmental adaptations in the Sphaeropleales.</title>
        <authorList>
            <person name="Suzuki S."/>
            <person name="Yamaguchi H."/>
            <person name="Nakajima N."/>
            <person name="Kawachi M."/>
        </authorList>
    </citation>
    <scope>NUCLEOTIDE SEQUENCE [LARGE SCALE GENOMIC DNA]</scope>
    <source>
        <strain evidence="5 6">NIES-35</strain>
    </source>
</reference>
<dbReference type="InterPro" id="IPR011990">
    <property type="entry name" value="TPR-like_helical_dom_sf"/>
</dbReference>
<dbReference type="GO" id="GO:0055087">
    <property type="term" value="C:Ski complex"/>
    <property type="evidence" value="ECO:0007669"/>
    <property type="project" value="InterPro"/>
</dbReference>
<feature type="compositionally biased region" description="Low complexity" evidence="4">
    <location>
        <begin position="979"/>
        <end position="988"/>
    </location>
</feature>
<dbReference type="InParanoid" id="A0A2V0PC47"/>
<dbReference type="PROSITE" id="PS50293">
    <property type="entry name" value="TPR_REGION"/>
    <property type="match status" value="1"/>
</dbReference>
<dbReference type="EMBL" id="BDRX01000055">
    <property type="protein sequence ID" value="GBF94747.1"/>
    <property type="molecule type" value="Genomic_DNA"/>
</dbReference>
<evidence type="ECO:0000256" key="3">
    <source>
        <dbReference type="PROSITE-ProRule" id="PRU00339"/>
    </source>
</evidence>
<feature type="repeat" description="TPR" evidence="3">
    <location>
        <begin position="1076"/>
        <end position="1109"/>
    </location>
</feature>